<name>A0ACB9X196_CHAAC</name>
<dbReference type="Proteomes" id="UP001057452">
    <property type="component" value="Chromosome 10"/>
</dbReference>
<dbReference type="EMBL" id="CM043794">
    <property type="protein sequence ID" value="KAI4819466.1"/>
    <property type="molecule type" value="Genomic_DNA"/>
</dbReference>
<accession>A0ACB9X196</accession>
<protein>
    <submittedName>
        <fullName evidence="1">Uncharacterized protein</fullName>
    </submittedName>
</protein>
<sequence length="174" mass="18565">TPRRSSCSPLRQNVSSQFEPSAHTGNQGPELLSKYVGESERAVREVFRKARAVAPSIVFFDEIDALASERGSSSGSGGVGDRVLAQLLTEMDGIEQLRDVTVLAATNRPDMIDKIASGDMAEPSSSIALPSSLYNSTDPSTKPSPFASLPVPGPLSWTAFPLAFPSSFLPQFLH</sequence>
<proteinExistence type="predicted"/>
<feature type="non-terminal residue" evidence="1">
    <location>
        <position position="1"/>
    </location>
</feature>
<reference evidence="1" key="1">
    <citation type="submission" date="2022-05" db="EMBL/GenBank/DDBJ databases">
        <title>Chromosome-level genome of Chaenocephalus aceratus.</title>
        <authorList>
            <person name="Park H."/>
        </authorList>
    </citation>
    <scope>NUCLEOTIDE SEQUENCE</scope>
    <source>
        <strain evidence="1">KU_202001</strain>
    </source>
</reference>
<keyword evidence="2" id="KW-1185">Reference proteome</keyword>
<gene>
    <name evidence="1" type="ORF">KUCAC02_004712</name>
</gene>
<evidence type="ECO:0000313" key="2">
    <source>
        <dbReference type="Proteomes" id="UP001057452"/>
    </source>
</evidence>
<organism evidence="1 2">
    <name type="scientific">Chaenocephalus aceratus</name>
    <name type="common">Blackfin icefish</name>
    <name type="synonym">Chaenichthys aceratus</name>
    <dbReference type="NCBI Taxonomy" id="36190"/>
    <lineage>
        <taxon>Eukaryota</taxon>
        <taxon>Metazoa</taxon>
        <taxon>Chordata</taxon>
        <taxon>Craniata</taxon>
        <taxon>Vertebrata</taxon>
        <taxon>Euteleostomi</taxon>
        <taxon>Actinopterygii</taxon>
        <taxon>Neopterygii</taxon>
        <taxon>Teleostei</taxon>
        <taxon>Neoteleostei</taxon>
        <taxon>Acanthomorphata</taxon>
        <taxon>Eupercaria</taxon>
        <taxon>Perciformes</taxon>
        <taxon>Notothenioidei</taxon>
        <taxon>Channichthyidae</taxon>
        <taxon>Chaenocephalus</taxon>
    </lineage>
</organism>
<evidence type="ECO:0000313" key="1">
    <source>
        <dbReference type="EMBL" id="KAI4819466.1"/>
    </source>
</evidence>
<comment type="caution">
    <text evidence="1">The sequence shown here is derived from an EMBL/GenBank/DDBJ whole genome shotgun (WGS) entry which is preliminary data.</text>
</comment>